<dbReference type="AlphaFoldDB" id="A0A485C4D3"/>
<dbReference type="InterPro" id="IPR047641">
    <property type="entry name" value="ABC_transpr_MalK/UgpC-like"/>
</dbReference>
<evidence type="ECO:0000313" key="1">
    <source>
        <dbReference type="EMBL" id="VFS78992.1"/>
    </source>
</evidence>
<accession>A0A485C4D3</accession>
<dbReference type="GO" id="GO:0005524">
    <property type="term" value="F:ATP binding"/>
    <property type="evidence" value="ECO:0007669"/>
    <property type="project" value="UniProtKB-KW"/>
</dbReference>
<dbReference type="PANTHER" id="PTHR43875:SF1">
    <property type="entry name" value="OSMOPROTECTIVE COMPOUNDS UPTAKE ATP-BINDING PROTEIN GGTA"/>
    <property type="match status" value="1"/>
</dbReference>
<dbReference type="Gene3D" id="3.40.50.300">
    <property type="entry name" value="P-loop containing nucleotide triphosphate hydrolases"/>
    <property type="match status" value="1"/>
</dbReference>
<dbReference type="GO" id="GO:0055052">
    <property type="term" value="C:ATP-binding cassette (ABC) transporter complex, substrate-binding subunit-containing"/>
    <property type="evidence" value="ECO:0007669"/>
    <property type="project" value="TreeGrafter"/>
</dbReference>
<dbReference type="InterPro" id="IPR027417">
    <property type="entry name" value="P-loop_NTPase"/>
</dbReference>
<dbReference type="GO" id="GO:0016887">
    <property type="term" value="F:ATP hydrolysis activity"/>
    <property type="evidence" value="ECO:0007669"/>
    <property type="project" value="InterPro"/>
</dbReference>
<keyword evidence="1" id="KW-0378">Hydrolase</keyword>
<dbReference type="SUPFAM" id="SSF52540">
    <property type="entry name" value="P-loop containing nucleoside triphosphate hydrolases"/>
    <property type="match status" value="1"/>
</dbReference>
<evidence type="ECO:0000313" key="2">
    <source>
        <dbReference type="Proteomes" id="UP000345637"/>
    </source>
</evidence>
<dbReference type="EMBL" id="CAADJE010000025">
    <property type="protein sequence ID" value="VFS78992.1"/>
    <property type="molecule type" value="Genomic_DNA"/>
</dbReference>
<dbReference type="PANTHER" id="PTHR43875">
    <property type="entry name" value="MALTODEXTRIN IMPORT ATP-BINDING PROTEIN MSMX"/>
    <property type="match status" value="1"/>
</dbReference>
<reference evidence="1 2" key="1">
    <citation type="submission" date="2019-03" db="EMBL/GenBank/DDBJ databases">
        <authorList>
            <consortium name="Pathogen Informatics"/>
        </authorList>
    </citation>
    <scope>NUCLEOTIDE SEQUENCE [LARGE SCALE GENOMIC DNA]</scope>
    <source>
        <strain evidence="1 2">NCTC12998</strain>
    </source>
</reference>
<sequence>MSPSVRWTLRCAKSCAAGWRQLHEELKFTSVFVTHDQEEAMEVADRVVVMSQGNIEQGRCTGTGLGVNRPPALYWSLWARLTA</sequence>
<organism evidence="1 2">
    <name type="scientific">Raoultella planticola</name>
    <name type="common">Klebsiella planticola</name>
    <dbReference type="NCBI Taxonomy" id="575"/>
    <lineage>
        <taxon>Bacteria</taxon>
        <taxon>Pseudomonadati</taxon>
        <taxon>Pseudomonadota</taxon>
        <taxon>Gammaproteobacteria</taxon>
        <taxon>Enterobacterales</taxon>
        <taxon>Enterobacteriaceae</taxon>
        <taxon>Klebsiella/Raoultella group</taxon>
        <taxon>Raoultella</taxon>
    </lineage>
</organism>
<keyword evidence="1" id="KW-0547">Nucleotide-binding</keyword>
<dbReference type="EC" id="3.6.3.25" evidence="1"/>
<gene>
    <name evidence="1" type="primary">cysA_3</name>
    <name evidence="1" type="ORF">NCTC12998_05272</name>
</gene>
<name>A0A485C4D3_RAOPL</name>
<proteinExistence type="predicted"/>
<dbReference type="Proteomes" id="UP000345637">
    <property type="component" value="Unassembled WGS sequence"/>
</dbReference>
<keyword evidence="1" id="KW-0067">ATP-binding</keyword>
<protein>
    <submittedName>
        <fullName evidence="1">Sulfate/thiosulfate import ATP-binding protein CysA</fullName>
        <ecNumber evidence="1">3.6.3.25</ecNumber>
    </submittedName>
</protein>